<dbReference type="EMBL" id="CP021934">
    <property type="protein sequence ID" value="ASC02987.1"/>
    <property type="molecule type" value="Genomic_DNA"/>
</dbReference>
<organism evidence="2 3">
    <name type="scientific">Fusobacterium nucleatum subsp. polymorphum</name>
    <name type="common">Fusobacterium polymorphum</name>
    <dbReference type="NCBI Taxonomy" id="76857"/>
    <lineage>
        <taxon>Bacteria</taxon>
        <taxon>Fusobacteriati</taxon>
        <taxon>Fusobacteriota</taxon>
        <taxon>Fusobacteriia</taxon>
        <taxon>Fusobacteriales</taxon>
        <taxon>Fusobacteriaceae</taxon>
        <taxon>Fusobacterium</taxon>
    </lineage>
</organism>
<evidence type="ECO:0000313" key="3">
    <source>
        <dbReference type="Proteomes" id="UP000196759"/>
    </source>
</evidence>
<accession>A0A1Z3CH81</accession>
<name>A0A1Z3CH81_FUSNP</name>
<keyword evidence="1" id="KW-0175">Coiled coil</keyword>
<sequence length="839" mass="98744">MKSQQFNVLNIISKLMNEEIEITTELRNLYDKLFSIIEENLANSLDKGIYNDNARVIRQINAILMEKEIFVLIPELAEKSIVSIWGNSECISKIFKNIKGNSNHLAIELNTNLPLIIIPTEKIEEDKIFCITYMDKMVAISSEEYKFITRELYKHNIDIHKLVKSFLFYSNNFKYLNQIYIILPEYVDKNNELLKKFSKIISKQILILDNEEKWNKLVSKLLNQETLILGTKEIIDKDLIKIKKAYDLRGKKEFRDICEINNIPSINYTVKIEFEEIFLDIIKFYYEKRETLNNKITKLTEESLKLSDISIKENIQEYRKKLLEQKDNLEKSYNSFIKIYNEIINACLEFEKSISTTLLHNLPNNINTERYISTLIKVFFKQVYANEFDKAKETISYLKKANYSYLNFLTYLLKNKQGYHLEAIDVIKLKEFPNSLNEITKIKIELSNELNLSLDELKEAVSNISQLETGKENYYYGIKLLDEKNFIEATNYFFTALDNNFDMAGIELIKLANEHPECKINLDELAENLVTEANYYIGKNSFPNKYKKSVVNLKIAASKEHIGAIEMIADILFNECKKIPFQNMTIENNENSVYNVIRLYTYLDRIQEKEDYKLKIGLMYCKLMDYSHAYLLLKEINKPEAQYECAKMYQYGKGVAKNLKEAKKIYEKINPNYKDVSRQYEKICRYIKNDELKKERESYNENSDYTSTSSTISSSSSFCFITTAACLALNKDKNCSELNELRKFRDSHILGNGEDGNDLVEEYYRIGPTIVNYIDREWNPFAIYAELWQDYILPSYDMIKENKNEDAKLIYIEMVKSLCEKYNVSVKKNIMKKYSIKIK</sequence>
<dbReference type="Proteomes" id="UP000196759">
    <property type="component" value="Chromosome"/>
</dbReference>
<reference evidence="2 3" key="1">
    <citation type="submission" date="2017-06" db="EMBL/GenBank/DDBJ databases">
        <title>Draft genome sequence of Fusobacterium nucleatum subsp. polymorphum KCOM 1260 (=ChDC F218).</title>
        <authorList>
            <person name="Kook J.-K."/>
            <person name="Park S.-N."/>
            <person name="Lim Y.K."/>
            <person name="Roh H."/>
        </authorList>
    </citation>
    <scope>NUCLEOTIDE SEQUENCE [LARGE SCALE GENOMIC DNA]</scope>
    <source>
        <strain evidence="3">KCOM 1260 (ChDC F218)</strain>
    </source>
</reference>
<keyword evidence="3" id="KW-1185">Reference proteome</keyword>
<protein>
    <recommendedName>
        <fullName evidence="4">Sel1 repeat family protein</fullName>
    </recommendedName>
</protein>
<dbReference type="InterPro" id="IPR049886">
    <property type="entry name" value="CFI_box_CTERM_dom"/>
</dbReference>
<evidence type="ECO:0008006" key="4">
    <source>
        <dbReference type="Google" id="ProtNLM"/>
    </source>
</evidence>
<gene>
    <name evidence="2" type="ORF">CBG50_06495</name>
</gene>
<feature type="coiled-coil region" evidence="1">
    <location>
        <begin position="282"/>
        <end position="335"/>
    </location>
</feature>
<evidence type="ECO:0000313" key="2">
    <source>
        <dbReference type="EMBL" id="ASC02987.1"/>
    </source>
</evidence>
<proteinExistence type="predicted"/>
<dbReference type="SUPFAM" id="SSF81901">
    <property type="entry name" value="HCP-like"/>
    <property type="match status" value="1"/>
</dbReference>
<dbReference type="NCBIfam" id="NF041770">
    <property type="entry name" value="CFI_box_CTERM"/>
    <property type="match status" value="1"/>
</dbReference>
<dbReference type="AlphaFoldDB" id="A0A1Z3CH81"/>
<dbReference type="InterPro" id="IPR011990">
    <property type="entry name" value="TPR-like_helical_dom_sf"/>
</dbReference>
<evidence type="ECO:0000256" key="1">
    <source>
        <dbReference type="SAM" id="Coils"/>
    </source>
</evidence>
<dbReference type="Gene3D" id="1.25.40.10">
    <property type="entry name" value="Tetratricopeptide repeat domain"/>
    <property type="match status" value="1"/>
</dbReference>